<reference evidence="2 3" key="1">
    <citation type="journal article" date="2019" name="Nat. Ecol. Evol.">
        <title>Megaphylogeny resolves global patterns of mushroom evolution.</title>
        <authorList>
            <person name="Varga T."/>
            <person name="Krizsan K."/>
            <person name="Foldi C."/>
            <person name="Dima B."/>
            <person name="Sanchez-Garcia M."/>
            <person name="Sanchez-Ramirez S."/>
            <person name="Szollosi G.J."/>
            <person name="Szarkandi J.G."/>
            <person name="Papp V."/>
            <person name="Albert L."/>
            <person name="Andreopoulos W."/>
            <person name="Angelini C."/>
            <person name="Antonin V."/>
            <person name="Barry K.W."/>
            <person name="Bougher N.L."/>
            <person name="Buchanan P."/>
            <person name="Buyck B."/>
            <person name="Bense V."/>
            <person name="Catcheside P."/>
            <person name="Chovatia M."/>
            <person name="Cooper J."/>
            <person name="Damon W."/>
            <person name="Desjardin D."/>
            <person name="Finy P."/>
            <person name="Geml J."/>
            <person name="Haridas S."/>
            <person name="Hughes K."/>
            <person name="Justo A."/>
            <person name="Karasinski D."/>
            <person name="Kautmanova I."/>
            <person name="Kiss B."/>
            <person name="Kocsube S."/>
            <person name="Kotiranta H."/>
            <person name="LaButti K.M."/>
            <person name="Lechner B.E."/>
            <person name="Liimatainen K."/>
            <person name="Lipzen A."/>
            <person name="Lukacs Z."/>
            <person name="Mihaltcheva S."/>
            <person name="Morgado L.N."/>
            <person name="Niskanen T."/>
            <person name="Noordeloos M.E."/>
            <person name="Ohm R.A."/>
            <person name="Ortiz-Santana B."/>
            <person name="Ovrebo C."/>
            <person name="Racz N."/>
            <person name="Riley R."/>
            <person name="Savchenko A."/>
            <person name="Shiryaev A."/>
            <person name="Soop K."/>
            <person name="Spirin V."/>
            <person name="Szebenyi C."/>
            <person name="Tomsovsky M."/>
            <person name="Tulloss R.E."/>
            <person name="Uehling J."/>
            <person name="Grigoriev I.V."/>
            <person name="Vagvolgyi C."/>
            <person name="Papp T."/>
            <person name="Martin F.M."/>
            <person name="Miettinen O."/>
            <person name="Hibbett D.S."/>
            <person name="Nagy L.G."/>
        </authorList>
    </citation>
    <scope>NUCLEOTIDE SEQUENCE [LARGE SCALE GENOMIC DNA]</scope>
    <source>
        <strain evidence="2 3">FP101781</strain>
    </source>
</reference>
<evidence type="ECO:0000313" key="3">
    <source>
        <dbReference type="Proteomes" id="UP000298030"/>
    </source>
</evidence>
<gene>
    <name evidence="2" type="ORF">FA13DRAFT_1449771</name>
</gene>
<name>A0A4Y7TMP2_COPMI</name>
<dbReference type="AlphaFoldDB" id="A0A4Y7TMP2"/>
<evidence type="ECO:0000313" key="2">
    <source>
        <dbReference type="EMBL" id="TEB35224.1"/>
    </source>
</evidence>
<protein>
    <submittedName>
        <fullName evidence="2">Uncharacterized protein</fullName>
    </submittedName>
</protein>
<sequence length="165" mass="18339">MALVHRVLRHRVLVLYRRMVVSPVARTLGVGASGMVTSSGLGLGLDSKIVVAPGGGLEEGELRRVGLGGVTRGGGALEARRRWIYSSLPPLALLCCGLCHSYFLQCCCTLTRHMFNTIYSHTTLHKAQKHPRETQHDEFRNAKMNMNEEQQNPRVDARQVGRYTK</sequence>
<dbReference type="Proteomes" id="UP000298030">
    <property type="component" value="Unassembled WGS sequence"/>
</dbReference>
<accession>A0A4Y7TMP2</accession>
<feature type="region of interest" description="Disordered" evidence="1">
    <location>
        <begin position="144"/>
        <end position="165"/>
    </location>
</feature>
<dbReference type="EMBL" id="QPFP01000008">
    <property type="protein sequence ID" value="TEB35224.1"/>
    <property type="molecule type" value="Genomic_DNA"/>
</dbReference>
<proteinExistence type="predicted"/>
<organism evidence="2 3">
    <name type="scientific">Coprinellus micaceus</name>
    <name type="common">Glistening ink-cap mushroom</name>
    <name type="synonym">Coprinus micaceus</name>
    <dbReference type="NCBI Taxonomy" id="71717"/>
    <lineage>
        <taxon>Eukaryota</taxon>
        <taxon>Fungi</taxon>
        <taxon>Dikarya</taxon>
        <taxon>Basidiomycota</taxon>
        <taxon>Agaricomycotina</taxon>
        <taxon>Agaricomycetes</taxon>
        <taxon>Agaricomycetidae</taxon>
        <taxon>Agaricales</taxon>
        <taxon>Agaricineae</taxon>
        <taxon>Psathyrellaceae</taxon>
        <taxon>Coprinellus</taxon>
    </lineage>
</organism>
<keyword evidence="3" id="KW-1185">Reference proteome</keyword>
<comment type="caution">
    <text evidence="2">The sequence shown here is derived from an EMBL/GenBank/DDBJ whole genome shotgun (WGS) entry which is preliminary data.</text>
</comment>
<evidence type="ECO:0000256" key="1">
    <source>
        <dbReference type="SAM" id="MobiDB-lite"/>
    </source>
</evidence>